<dbReference type="InterPro" id="IPR052895">
    <property type="entry name" value="HetReg/Transcr_Mod"/>
</dbReference>
<reference evidence="2" key="1">
    <citation type="submission" date="2022-07" db="EMBL/GenBank/DDBJ databases">
        <title>Fungi with potential for degradation of polypropylene.</title>
        <authorList>
            <person name="Gostincar C."/>
        </authorList>
    </citation>
    <scope>NUCLEOTIDE SEQUENCE</scope>
    <source>
        <strain evidence="2">EXF-13308</strain>
    </source>
</reference>
<name>A0AA38RFU4_9PEZI</name>
<comment type="caution">
    <text evidence="2">The sequence shown here is derived from an EMBL/GenBank/DDBJ whole genome shotgun (WGS) entry which is preliminary data.</text>
</comment>
<dbReference type="AlphaFoldDB" id="A0AA38RFU4"/>
<dbReference type="Pfam" id="PF06985">
    <property type="entry name" value="HET"/>
    <property type="match status" value="1"/>
</dbReference>
<dbReference type="EMBL" id="JANBVO010000146">
    <property type="protein sequence ID" value="KAJ9129701.1"/>
    <property type="molecule type" value="Genomic_DNA"/>
</dbReference>
<organism evidence="2 3">
    <name type="scientific">Pleurostoma richardsiae</name>
    <dbReference type="NCBI Taxonomy" id="41990"/>
    <lineage>
        <taxon>Eukaryota</taxon>
        <taxon>Fungi</taxon>
        <taxon>Dikarya</taxon>
        <taxon>Ascomycota</taxon>
        <taxon>Pezizomycotina</taxon>
        <taxon>Sordariomycetes</taxon>
        <taxon>Sordariomycetidae</taxon>
        <taxon>Calosphaeriales</taxon>
        <taxon>Pleurostomataceae</taxon>
        <taxon>Pleurostoma</taxon>
    </lineage>
</organism>
<sequence length="650" mass="74183">MTTDDDKEQSLLQLSRCHSVSIVSQLVDIGNVCNQQEHVKFRSFLSSLQCLQPEGAQLRRWSIDAFYQRQYVALSYTWGPSEYEDKEPGQYNVENWGDHYLEPSPVRKCILDRVLHYMRCEDVGFLWIDAHCIRQDTCGASDCDRHPRCAQKRDALQAMDLVYQLSEHPVALLGRPLKFKSELQLLARIISGDLTDDYSNIGFRLRPATTMHTARQALYLLSVITRDRWWDRAWTFQENYRGLPRMRLLIRHDPSLEADKLRCEDFGKIPGELCVASCTFSEQATRLCLALRSVGGLLPEDFQQIDRVLRAAGRYTLLLDRSSCMTPTVIDDIEVRGLSNPWDRLALVANCCQYTIRLDSAALSRRQYSLSLSMLAMCLLNGEILNNGESVCSDVPTSIAELTTSQSLKKLMFRGFSAPEDDNRRLTFVKGCRFTDVELTAGGIATKGHLWKLGHVIDTAGFCRKLPWICEPNGRLGLKDRKRLQQLADYLDEEGYSPLANQINKYLAHDAKAEEFASFTEVYLYKMAVELATAIKWGWKLRLGSICHSTGEYSPYRAVFVWRHKGGRGMHRRPPAFVFTSAWQGDPGSQAHASNDIDRHVSLGVRLDDCSPNCPKRRLWVCRWMFGMCFFDGCARSSVVFPWPRALHAI</sequence>
<evidence type="ECO:0000259" key="1">
    <source>
        <dbReference type="Pfam" id="PF06985"/>
    </source>
</evidence>
<dbReference type="InterPro" id="IPR010730">
    <property type="entry name" value="HET"/>
</dbReference>
<proteinExistence type="predicted"/>
<accession>A0AA38RFU4</accession>
<keyword evidence="3" id="KW-1185">Reference proteome</keyword>
<gene>
    <name evidence="2" type="ORF">NKR23_g12479</name>
</gene>
<dbReference type="PANTHER" id="PTHR24148">
    <property type="entry name" value="ANKYRIN REPEAT DOMAIN-CONTAINING PROTEIN 39 HOMOLOG-RELATED"/>
    <property type="match status" value="1"/>
</dbReference>
<dbReference type="Proteomes" id="UP001174694">
    <property type="component" value="Unassembled WGS sequence"/>
</dbReference>
<evidence type="ECO:0000313" key="2">
    <source>
        <dbReference type="EMBL" id="KAJ9129701.1"/>
    </source>
</evidence>
<evidence type="ECO:0000313" key="3">
    <source>
        <dbReference type="Proteomes" id="UP001174694"/>
    </source>
</evidence>
<dbReference type="PANTHER" id="PTHR24148:SF73">
    <property type="entry name" value="HET DOMAIN PROTEIN (AFU_ORTHOLOGUE AFUA_8G01020)"/>
    <property type="match status" value="1"/>
</dbReference>
<feature type="domain" description="Heterokaryon incompatibility" evidence="1">
    <location>
        <begin position="71"/>
        <end position="238"/>
    </location>
</feature>
<protein>
    <submittedName>
        <fullName evidence="2">Heterokaryon incompatibility</fullName>
    </submittedName>
</protein>